<dbReference type="InterPro" id="IPR036465">
    <property type="entry name" value="vWFA_dom_sf"/>
</dbReference>
<dbReference type="EMBL" id="CAEZTS010000145">
    <property type="protein sequence ID" value="CAB4587535.1"/>
    <property type="molecule type" value="Genomic_DNA"/>
</dbReference>
<evidence type="ECO:0000313" key="2">
    <source>
        <dbReference type="EMBL" id="CAB4587535.1"/>
    </source>
</evidence>
<gene>
    <name evidence="2" type="ORF">UFOPK1722_01448</name>
</gene>
<dbReference type="CDD" id="cd00198">
    <property type="entry name" value="vWFA"/>
    <property type="match status" value="1"/>
</dbReference>
<protein>
    <submittedName>
        <fullName evidence="2">Unannotated protein</fullName>
    </submittedName>
</protein>
<dbReference type="SMART" id="SM00327">
    <property type="entry name" value="VWA"/>
    <property type="match status" value="1"/>
</dbReference>
<accession>A0A6J6FK35</accession>
<sequence>MNNPASPQQLAEADMDRVRDLLGDEVARSMDKLSKLVKEMEREGLIRQRDGKLEVTPRGMRQIGSKALRDIFSRLAKDKPGQHQQHRFGQGHERTYETKQYEYGDPFNLDLQRTIRNALRRGGQGTPVKLSAEDFEVERTEHLTRSATVLMLDASYSMYRDDRWGPAKKVAVALQSLMSSQYPRDYLGILLFGHLAWEVKPDELMEATPPGMQGTNMHHAMATARRMLAGQSGNKQIIMITDGEPTAHITPQGDPWFTYFDGWDAQQLTVEATLREAMRCTKENITINTFMLDADQYLVRFVEQLTSMNGGRAFMTNAHDLGNYVMVDFLDHKRRTTRGGRGRRAS</sequence>
<proteinExistence type="predicted"/>
<feature type="domain" description="VWFA" evidence="1">
    <location>
        <begin position="145"/>
        <end position="326"/>
    </location>
</feature>
<dbReference type="Gene3D" id="3.40.50.410">
    <property type="entry name" value="von Willebrand factor, type A domain"/>
    <property type="match status" value="1"/>
</dbReference>
<evidence type="ECO:0000259" key="1">
    <source>
        <dbReference type="SMART" id="SM00327"/>
    </source>
</evidence>
<organism evidence="2">
    <name type="scientific">freshwater metagenome</name>
    <dbReference type="NCBI Taxonomy" id="449393"/>
    <lineage>
        <taxon>unclassified sequences</taxon>
        <taxon>metagenomes</taxon>
        <taxon>ecological metagenomes</taxon>
    </lineage>
</organism>
<reference evidence="2" key="1">
    <citation type="submission" date="2020-05" db="EMBL/GenBank/DDBJ databases">
        <authorList>
            <person name="Chiriac C."/>
            <person name="Salcher M."/>
            <person name="Ghai R."/>
            <person name="Kavagutti S V."/>
        </authorList>
    </citation>
    <scope>NUCLEOTIDE SEQUENCE</scope>
</reference>
<name>A0A6J6FK35_9ZZZZ</name>
<dbReference type="AlphaFoldDB" id="A0A6J6FK35"/>
<dbReference type="SUPFAM" id="SSF53300">
    <property type="entry name" value="vWA-like"/>
    <property type="match status" value="1"/>
</dbReference>
<dbReference type="Pfam" id="PF13519">
    <property type="entry name" value="VWA_2"/>
    <property type="match status" value="1"/>
</dbReference>
<dbReference type="InterPro" id="IPR002035">
    <property type="entry name" value="VWF_A"/>
</dbReference>